<dbReference type="PANTHER" id="PTHR31680:SF15">
    <property type="entry name" value="PROTEIN LONGIFOLIA 2"/>
    <property type="match status" value="1"/>
</dbReference>
<feature type="compositionally biased region" description="Polar residues" evidence="1">
    <location>
        <begin position="524"/>
        <end position="540"/>
    </location>
</feature>
<dbReference type="InterPro" id="IPR025486">
    <property type="entry name" value="DUF4378"/>
</dbReference>
<feature type="region of interest" description="Disordered" evidence="1">
    <location>
        <begin position="510"/>
        <end position="552"/>
    </location>
</feature>
<feature type="compositionally biased region" description="Polar residues" evidence="1">
    <location>
        <begin position="365"/>
        <end position="382"/>
    </location>
</feature>
<dbReference type="KEGG" id="qsa:O6P43_004389"/>
<dbReference type="Pfam" id="PF14309">
    <property type="entry name" value="DUF4378"/>
    <property type="match status" value="1"/>
</dbReference>
<feature type="domain" description="DUF4378" evidence="2">
    <location>
        <begin position="851"/>
        <end position="1025"/>
    </location>
</feature>
<organism evidence="3 4">
    <name type="scientific">Quillaja saponaria</name>
    <name type="common">Soap bark tree</name>
    <dbReference type="NCBI Taxonomy" id="32244"/>
    <lineage>
        <taxon>Eukaryota</taxon>
        <taxon>Viridiplantae</taxon>
        <taxon>Streptophyta</taxon>
        <taxon>Embryophyta</taxon>
        <taxon>Tracheophyta</taxon>
        <taxon>Spermatophyta</taxon>
        <taxon>Magnoliopsida</taxon>
        <taxon>eudicotyledons</taxon>
        <taxon>Gunneridae</taxon>
        <taxon>Pentapetalae</taxon>
        <taxon>rosids</taxon>
        <taxon>fabids</taxon>
        <taxon>Fabales</taxon>
        <taxon>Quillajaceae</taxon>
        <taxon>Quillaja</taxon>
    </lineage>
</organism>
<dbReference type="InterPro" id="IPR033334">
    <property type="entry name" value="LNG1/2"/>
</dbReference>
<feature type="region of interest" description="Disordered" evidence="1">
    <location>
        <begin position="625"/>
        <end position="687"/>
    </location>
</feature>
<dbReference type="AlphaFoldDB" id="A0AAD7Q3V9"/>
<proteinExistence type="predicted"/>
<dbReference type="EMBL" id="JARAOO010000003">
    <property type="protein sequence ID" value="KAJ7974297.1"/>
    <property type="molecule type" value="Genomic_DNA"/>
</dbReference>
<feature type="region of interest" description="Disordered" evidence="1">
    <location>
        <begin position="253"/>
        <end position="285"/>
    </location>
</feature>
<feature type="compositionally biased region" description="Basic and acidic residues" evidence="1">
    <location>
        <begin position="452"/>
        <end position="462"/>
    </location>
</feature>
<feature type="region of interest" description="Disordered" evidence="1">
    <location>
        <begin position="343"/>
        <end position="419"/>
    </location>
</feature>
<name>A0AAD7Q3V9_QUISA</name>
<dbReference type="PANTHER" id="PTHR31680">
    <property type="entry name" value="LONGIFOLIA PROTEIN"/>
    <property type="match status" value="1"/>
</dbReference>
<dbReference type="GO" id="GO:0051513">
    <property type="term" value="P:regulation of monopolar cell growth"/>
    <property type="evidence" value="ECO:0007669"/>
    <property type="project" value="InterPro"/>
</dbReference>
<feature type="compositionally biased region" description="Low complexity" evidence="1">
    <location>
        <begin position="629"/>
        <end position="638"/>
    </location>
</feature>
<comment type="caution">
    <text evidence="3">The sequence shown here is derived from an EMBL/GenBank/DDBJ whole genome shotgun (WGS) entry which is preliminary data.</text>
</comment>
<gene>
    <name evidence="3" type="ORF">O6P43_004389</name>
</gene>
<evidence type="ECO:0000313" key="4">
    <source>
        <dbReference type="Proteomes" id="UP001163823"/>
    </source>
</evidence>
<evidence type="ECO:0000313" key="3">
    <source>
        <dbReference type="EMBL" id="KAJ7974297.1"/>
    </source>
</evidence>
<feature type="region of interest" description="Disordered" evidence="1">
    <location>
        <begin position="37"/>
        <end position="68"/>
    </location>
</feature>
<feature type="compositionally biased region" description="Low complexity" evidence="1">
    <location>
        <begin position="652"/>
        <end position="663"/>
    </location>
</feature>
<feature type="compositionally biased region" description="Low complexity" evidence="1">
    <location>
        <begin position="466"/>
        <end position="479"/>
    </location>
</feature>
<feature type="region of interest" description="Disordered" evidence="1">
    <location>
        <begin position="766"/>
        <end position="790"/>
    </location>
</feature>
<reference evidence="3" key="1">
    <citation type="journal article" date="2023" name="Science">
        <title>Elucidation of the pathway for biosynthesis of saponin adjuvants from the soapbark tree.</title>
        <authorList>
            <person name="Reed J."/>
            <person name="Orme A."/>
            <person name="El-Demerdash A."/>
            <person name="Owen C."/>
            <person name="Martin L.B.B."/>
            <person name="Misra R.C."/>
            <person name="Kikuchi S."/>
            <person name="Rejzek M."/>
            <person name="Martin A.C."/>
            <person name="Harkess A."/>
            <person name="Leebens-Mack J."/>
            <person name="Louveau T."/>
            <person name="Stephenson M.J."/>
            <person name="Osbourn A."/>
        </authorList>
    </citation>
    <scope>NUCLEOTIDE SEQUENCE</scope>
    <source>
        <strain evidence="3">S10</strain>
    </source>
</reference>
<evidence type="ECO:0000259" key="2">
    <source>
        <dbReference type="Pfam" id="PF14309"/>
    </source>
</evidence>
<keyword evidence="4" id="KW-1185">Reference proteome</keyword>
<evidence type="ECO:0000256" key="1">
    <source>
        <dbReference type="SAM" id="MobiDB-lite"/>
    </source>
</evidence>
<sequence length="1046" mass="116394">MPEKILKSMKDDNPELQKQIGCINGFLQLFDRQRFLTSRRSSQSPKRLAPPGKSNEQTKELNSKLQKSTEKNLKAVKEKHGFSTESSITSFSSSSCSSSLSSLEYNKTIHVDPPSSSQTDFPETPRGNLGIKRANTSNLPFDLRNAVKDSLHREARTILVKTANKEELVGHALKYIDSPRPLEPPKSVKTEAQSLNESFRVLAQLQEAPWNSSKGKDHYLFLAPKDRPRLSYDGRYSRDTFRSTVKLKELPRLSLDSREGSMKGVNNEPKSGNFLKDPQKGNGNSSVMLKQLQEPETSRRSSSIVAKLMGLEALSDLTPTSENTLGTSTAYATDKIDLLERSLKTTDENKHQSSGSPRNSRKECTSSQVRSSNLVRKSTPSSKFPIEAAPWKQPDASRSSQLSASKCREAPTKTSNSSLSVYGEIEKRLAKLEFKKSGKDLRALKQILDAMQKSKDSVDITRDQTSNSVSNVTNKSVLNESSDEASPRNQQSKDHQISCLVKRSDSSHKLPIVIMKPAKHTRKTSNPACPETSTDSTSILCNPGASYNGRSVDKQTEKGFTRTLNPVRRPTSQALCSSNKHANMRISKSIQSSKVLPQNMNAENTMISGITGADSPRLGHKKFGLAKLSRPASSSSDSSRNRRQYGRHPIETSTSSRTPRQTSLNLQESKDRSSEISCGTTMTGTNHHDDAVSLQFECKRSLDSQSDKEVININQSGNNHSPFEQYHQKHKNAAEELGEKGATEEIVVATPEQPSPVSVLDATFYRDDPPSPVKKKPHSLTDNEVPDPDTVEQNTVELSRLYNTMKSSCSTDNDDRLNNTRHLVKTLQQINWTYEEPNTTLAPAFDRKNPDHKYILELLSASGLLRDPDSGQTIHSSIQPINPNLFVAVEQITGFKGLSNNGDSIKKISEIATVEQMQRKLIFDVVNNILVQKLVSENLSRQWLSPNKLAGRISGGQHLLSELCSETDQLQCNKIGSEDDKDDNLRSILFGDLFHHPLHWTRYHSEIPEVALDVERLIFKDLITEIVCGEAASLPGRHCRKLLFPK</sequence>
<protein>
    <submittedName>
        <fullName evidence="3">Protein LONGIFOLIA</fullName>
    </submittedName>
</protein>
<dbReference type="Proteomes" id="UP001163823">
    <property type="component" value="Chromosome 3"/>
</dbReference>
<feature type="compositionally biased region" description="Polar residues" evidence="1">
    <location>
        <begin position="675"/>
        <end position="685"/>
    </location>
</feature>
<accession>A0AAD7Q3V9</accession>
<feature type="region of interest" description="Disordered" evidence="1">
    <location>
        <begin position="452"/>
        <end position="496"/>
    </location>
</feature>
<feature type="compositionally biased region" description="Basic and acidic residues" evidence="1">
    <location>
        <begin position="56"/>
        <end position="68"/>
    </location>
</feature>